<protein>
    <submittedName>
        <fullName evidence="1">Uncharacterized protein</fullName>
    </submittedName>
</protein>
<dbReference type="AlphaFoldDB" id="X1F473"/>
<organism evidence="1">
    <name type="scientific">marine sediment metagenome</name>
    <dbReference type="NCBI Taxonomy" id="412755"/>
    <lineage>
        <taxon>unclassified sequences</taxon>
        <taxon>metagenomes</taxon>
        <taxon>ecological metagenomes</taxon>
    </lineage>
</organism>
<gene>
    <name evidence="1" type="ORF">S03H2_07512</name>
</gene>
<dbReference type="EMBL" id="BARU01003478">
    <property type="protein sequence ID" value="GAH24174.1"/>
    <property type="molecule type" value="Genomic_DNA"/>
</dbReference>
<comment type="caution">
    <text evidence="1">The sequence shown here is derived from an EMBL/GenBank/DDBJ whole genome shotgun (WGS) entry which is preliminary data.</text>
</comment>
<proteinExistence type="predicted"/>
<name>X1F473_9ZZZZ</name>
<reference evidence="1" key="1">
    <citation type="journal article" date="2014" name="Front. Microbiol.">
        <title>High frequency of phylogenetically diverse reductive dehalogenase-homologous genes in deep subseafloor sedimentary metagenomes.</title>
        <authorList>
            <person name="Kawai M."/>
            <person name="Futagami T."/>
            <person name="Toyoda A."/>
            <person name="Takaki Y."/>
            <person name="Nishi S."/>
            <person name="Hori S."/>
            <person name="Arai W."/>
            <person name="Tsubouchi T."/>
            <person name="Morono Y."/>
            <person name="Uchiyama I."/>
            <person name="Ito T."/>
            <person name="Fujiyama A."/>
            <person name="Inagaki F."/>
            <person name="Takami H."/>
        </authorList>
    </citation>
    <scope>NUCLEOTIDE SEQUENCE</scope>
    <source>
        <strain evidence="1">Expedition CK06-06</strain>
    </source>
</reference>
<accession>X1F473</accession>
<sequence length="151" mass="17593">MGIGVVLFARDNPKFFSTLFLEGNQFKQVTDEIFESCDKRLKQVPEYDRMSDTERKRLLHKLEIFSHGLASRACVGLLEKDSDEDIIFILWEMGRAFIHDAFMNIKGRAGSLQKHRHPHDGFGVVDFKTWKKKHYKHKKNNKIEGGKNGDR</sequence>
<evidence type="ECO:0000313" key="1">
    <source>
        <dbReference type="EMBL" id="GAH24174.1"/>
    </source>
</evidence>